<reference evidence="1 2" key="1">
    <citation type="submission" date="2019-02" db="EMBL/GenBank/DDBJ databases">
        <authorList>
            <person name="Fomenkov A."/>
            <person name="Dubinina G."/>
            <person name="Grabovich M."/>
            <person name="Vincze T."/>
            <person name="Roberts R.J."/>
        </authorList>
    </citation>
    <scope>NUCLEOTIDE SEQUENCE [LARGE SCALE GENOMIC DNA]</scope>
    <source>
        <strain evidence="1 2">P</strain>
    </source>
</reference>
<sequence length="393" mass="43573">MRKYLILSVFVITGVFQGFAGDKAEVWSRLYKRSVLPEFKYSIMLNIVELNDRAMIPLLEEILTEDIIANLDNKRSVTEERDFNELTKLVVRELGELKSKRSASLVYTIAKETSDPLLKVDAIVALGNMRATDYLNDISFILRNINMRPVKGKSAELEAESKIAYGAISALDRFKSIEGYSSVFFASIGWYDQRVKSFADKVLKTIVDNPIEALIPIITDGLFSEKEKAILEVAKCDAPTEDKAKAAREAMKQGLDNVAETIKEGMTLTSIRKNAIKVLYFSKSSDPEDVYYLSQSVRSGSDLEEKIYAIRTLGLNGSDEAIDGLVSILSDFNERSISGLDISYSDQDIIKEIIVTLGNTGNEKASGVLTEVQFSNYSSGIVKAAKTALSTLN</sequence>
<reference evidence="1 2" key="2">
    <citation type="submission" date="2019-09" db="EMBL/GenBank/DDBJ databases">
        <title>Complete Genome Sequence and Methylome Analysis of free living Spirochaetas.</title>
        <authorList>
            <person name="Leshcheva N."/>
            <person name="Mikheeva N."/>
        </authorList>
    </citation>
    <scope>NUCLEOTIDE SEQUENCE [LARGE SCALE GENOMIC DNA]</scope>
    <source>
        <strain evidence="1 2">P</strain>
    </source>
</reference>
<evidence type="ECO:0000313" key="1">
    <source>
        <dbReference type="EMBL" id="QEN05720.1"/>
    </source>
</evidence>
<evidence type="ECO:0000313" key="2">
    <source>
        <dbReference type="Proteomes" id="UP000323824"/>
    </source>
</evidence>
<dbReference type="OrthoDB" id="358196at2"/>
<accession>A0A5C1QF42</accession>
<dbReference type="EMBL" id="CP035807">
    <property type="protein sequence ID" value="QEN05720.1"/>
    <property type="molecule type" value="Genomic_DNA"/>
</dbReference>
<gene>
    <name evidence="1" type="ORF">EW093_13690</name>
</gene>
<dbReference type="RefSeq" id="WP_149568954.1">
    <property type="nucleotide sequence ID" value="NZ_CP035807.1"/>
</dbReference>
<organism evidence="1 2">
    <name type="scientific">Thiospirochaeta perfilievii</name>
    <dbReference type="NCBI Taxonomy" id="252967"/>
    <lineage>
        <taxon>Bacteria</taxon>
        <taxon>Pseudomonadati</taxon>
        <taxon>Spirochaetota</taxon>
        <taxon>Spirochaetia</taxon>
        <taxon>Spirochaetales</taxon>
        <taxon>Spirochaetaceae</taxon>
        <taxon>Thiospirochaeta</taxon>
    </lineage>
</organism>
<keyword evidence="2" id="KW-1185">Reference proteome</keyword>
<dbReference type="KEGG" id="sper:EW093_13690"/>
<dbReference type="AlphaFoldDB" id="A0A5C1QF42"/>
<proteinExistence type="predicted"/>
<protein>
    <submittedName>
        <fullName evidence="1">HEAT repeat domain-containing protein</fullName>
    </submittedName>
</protein>
<dbReference type="Proteomes" id="UP000323824">
    <property type="component" value="Chromosome"/>
</dbReference>
<name>A0A5C1QF42_9SPIO</name>